<comment type="function">
    <text evidence="9">Part of the tripartite ATP-independent periplasmic (TRAP) transport system.</text>
</comment>
<dbReference type="GO" id="GO:0022857">
    <property type="term" value="F:transmembrane transporter activity"/>
    <property type="evidence" value="ECO:0007669"/>
    <property type="project" value="UniProtKB-UniRule"/>
</dbReference>
<dbReference type="InterPro" id="IPR055348">
    <property type="entry name" value="DctQ"/>
</dbReference>
<keyword evidence="3" id="KW-1003">Cell membrane</keyword>
<dbReference type="GO" id="GO:0015740">
    <property type="term" value="P:C4-dicarboxylate transport"/>
    <property type="evidence" value="ECO:0007669"/>
    <property type="project" value="TreeGrafter"/>
</dbReference>
<sequence length="176" mass="19329">MGTSLQKSGFYLLKLHDALSKAAFMLGSGALAVIVASFAYEVVMRYFFNAPTRWASDLVSFLLLSSVFLAAPWLTREGGHVSITLLPDLLPAKWSRRVVSAGFLVATVVCLWAGWIIAGEVRILFQRGTMTLSAVPAPKWWFTALILFGFVNSPFYFLRLAFGIQPDTTTEEAGNA</sequence>
<dbReference type="EMBL" id="CP015091">
    <property type="protein sequence ID" value="APZ50872.1"/>
    <property type="molecule type" value="Genomic_DNA"/>
</dbReference>
<keyword evidence="12" id="KW-1185">Reference proteome</keyword>
<gene>
    <name evidence="11" type="ORF">Ga0080574_TMP538</name>
</gene>
<keyword evidence="4 9" id="KW-0997">Cell inner membrane</keyword>
<evidence type="ECO:0000313" key="12">
    <source>
        <dbReference type="Proteomes" id="UP000187059"/>
    </source>
</evidence>
<keyword evidence="11" id="KW-0614">Plasmid</keyword>
<evidence type="ECO:0000256" key="4">
    <source>
        <dbReference type="ARBA" id="ARBA00022519"/>
    </source>
</evidence>
<evidence type="ECO:0000313" key="11">
    <source>
        <dbReference type="EMBL" id="APZ50872.1"/>
    </source>
</evidence>
<keyword evidence="6 9" id="KW-1133">Transmembrane helix</keyword>
<feature type="transmembrane region" description="Helical" evidence="9">
    <location>
        <begin position="22"/>
        <end position="43"/>
    </location>
</feature>
<evidence type="ECO:0000256" key="7">
    <source>
        <dbReference type="ARBA" id="ARBA00023136"/>
    </source>
</evidence>
<evidence type="ECO:0000256" key="3">
    <source>
        <dbReference type="ARBA" id="ARBA00022475"/>
    </source>
</evidence>
<comment type="subunit">
    <text evidence="9">The complex comprises the extracytoplasmic solute receptor protein and the two transmembrane proteins.</text>
</comment>
<evidence type="ECO:0000259" key="10">
    <source>
        <dbReference type="Pfam" id="PF04290"/>
    </source>
</evidence>
<name>A0A1P8UNB3_9RHOB</name>
<dbReference type="RefSeq" id="WP_076695077.1">
    <property type="nucleotide sequence ID" value="NZ_CP015091.1"/>
</dbReference>
<keyword evidence="2 9" id="KW-0813">Transport</keyword>
<keyword evidence="5 9" id="KW-0812">Transmembrane</keyword>
<feature type="transmembrane region" description="Helical" evidence="9">
    <location>
        <begin position="140"/>
        <end position="158"/>
    </location>
</feature>
<dbReference type="GO" id="GO:0005886">
    <property type="term" value="C:plasma membrane"/>
    <property type="evidence" value="ECO:0007669"/>
    <property type="project" value="UniProtKB-SubCell"/>
</dbReference>
<protein>
    <recommendedName>
        <fullName evidence="9">TRAP transporter small permease protein</fullName>
    </recommendedName>
</protein>
<accession>A0A1P8UNB3</accession>
<dbReference type="KEGG" id="paby:Ga0080574_TMP538"/>
<feature type="transmembrane region" description="Helical" evidence="9">
    <location>
        <begin position="94"/>
        <end position="119"/>
    </location>
</feature>
<evidence type="ECO:0000256" key="1">
    <source>
        <dbReference type="ARBA" id="ARBA00004429"/>
    </source>
</evidence>
<dbReference type="Pfam" id="PF04290">
    <property type="entry name" value="DctQ"/>
    <property type="match status" value="1"/>
</dbReference>
<evidence type="ECO:0000256" key="9">
    <source>
        <dbReference type="RuleBase" id="RU369079"/>
    </source>
</evidence>
<dbReference type="InterPro" id="IPR007387">
    <property type="entry name" value="TRAP_DctQ"/>
</dbReference>
<evidence type="ECO:0000256" key="2">
    <source>
        <dbReference type="ARBA" id="ARBA00022448"/>
    </source>
</evidence>
<organism evidence="11 12">
    <name type="scientific">Salipiger abyssi</name>
    <dbReference type="NCBI Taxonomy" id="1250539"/>
    <lineage>
        <taxon>Bacteria</taxon>
        <taxon>Pseudomonadati</taxon>
        <taxon>Pseudomonadota</taxon>
        <taxon>Alphaproteobacteria</taxon>
        <taxon>Rhodobacterales</taxon>
        <taxon>Roseobacteraceae</taxon>
        <taxon>Salipiger</taxon>
    </lineage>
</organism>
<proteinExistence type="inferred from homology"/>
<dbReference type="Proteomes" id="UP000187059">
    <property type="component" value="Plasmid pPABY1"/>
</dbReference>
<dbReference type="OrthoDB" id="4964541at2"/>
<geneLocation type="plasmid" evidence="12">
    <name>ppaby1</name>
</geneLocation>
<evidence type="ECO:0000256" key="8">
    <source>
        <dbReference type="ARBA" id="ARBA00038436"/>
    </source>
</evidence>
<feature type="domain" description="Tripartite ATP-independent periplasmic transporters DctQ component" evidence="10">
    <location>
        <begin position="34"/>
        <end position="151"/>
    </location>
</feature>
<reference evidence="11 12" key="1">
    <citation type="submission" date="2016-04" db="EMBL/GenBank/DDBJ databases">
        <title>Deep-sea bacteria in the southern Pacific.</title>
        <authorList>
            <person name="Tang K."/>
        </authorList>
    </citation>
    <scope>NUCLEOTIDE SEQUENCE [LARGE SCALE GENOMIC DNA]</scope>
    <source>
        <strain evidence="11 12">JLT2014</strain>
        <plasmid evidence="12">ppaby1</plasmid>
    </source>
</reference>
<evidence type="ECO:0000256" key="5">
    <source>
        <dbReference type="ARBA" id="ARBA00022692"/>
    </source>
</evidence>
<comment type="similarity">
    <text evidence="8 9">Belongs to the TRAP transporter small permease family.</text>
</comment>
<comment type="caution">
    <text evidence="9">Lacks conserved residue(s) required for the propagation of feature annotation.</text>
</comment>
<dbReference type="PANTHER" id="PTHR35011">
    <property type="entry name" value="2,3-DIKETO-L-GULONATE TRAP TRANSPORTER SMALL PERMEASE PROTEIN YIAM"/>
    <property type="match status" value="1"/>
</dbReference>
<comment type="subcellular location">
    <subcellularLocation>
        <location evidence="1 9">Cell inner membrane</location>
        <topology evidence="1 9">Multi-pass membrane protein</topology>
    </subcellularLocation>
</comment>
<keyword evidence="7 9" id="KW-0472">Membrane</keyword>
<evidence type="ECO:0000256" key="6">
    <source>
        <dbReference type="ARBA" id="ARBA00022989"/>
    </source>
</evidence>
<dbReference type="AlphaFoldDB" id="A0A1P8UNB3"/>
<dbReference type="PANTHER" id="PTHR35011:SF10">
    <property type="entry name" value="TRAP TRANSPORTER SMALL PERMEASE PROTEIN"/>
    <property type="match status" value="1"/>
</dbReference>